<reference evidence="2" key="2">
    <citation type="journal article" date="2015" name="Fish Shellfish Immunol.">
        <title>Early steps in the European eel (Anguilla anguilla)-Vibrio vulnificus interaction in the gills: Role of the RtxA13 toxin.</title>
        <authorList>
            <person name="Callol A."/>
            <person name="Pajuelo D."/>
            <person name="Ebbesson L."/>
            <person name="Teles M."/>
            <person name="MacKenzie S."/>
            <person name="Amaro C."/>
        </authorList>
    </citation>
    <scope>NUCLEOTIDE SEQUENCE</scope>
</reference>
<keyword evidence="1" id="KW-0472">Membrane</keyword>
<evidence type="ECO:0000256" key="1">
    <source>
        <dbReference type="SAM" id="Phobius"/>
    </source>
</evidence>
<keyword evidence="1" id="KW-1133">Transmembrane helix</keyword>
<keyword evidence="1" id="KW-0812">Transmembrane</keyword>
<organism evidence="2">
    <name type="scientific">Anguilla anguilla</name>
    <name type="common">European freshwater eel</name>
    <name type="synonym">Muraena anguilla</name>
    <dbReference type="NCBI Taxonomy" id="7936"/>
    <lineage>
        <taxon>Eukaryota</taxon>
        <taxon>Metazoa</taxon>
        <taxon>Chordata</taxon>
        <taxon>Craniata</taxon>
        <taxon>Vertebrata</taxon>
        <taxon>Euteleostomi</taxon>
        <taxon>Actinopterygii</taxon>
        <taxon>Neopterygii</taxon>
        <taxon>Teleostei</taxon>
        <taxon>Anguilliformes</taxon>
        <taxon>Anguillidae</taxon>
        <taxon>Anguilla</taxon>
    </lineage>
</organism>
<sequence>MMMTRNFPFKNHINFYNEAEHLLYNRIFVINITGLIFVLYFPYSCIGSVFTVILHGMTV</sequence>
<evidence type="ECO:0000313" key="2">
    <source>
        <dbReference type="EMBL" id="JAH94911.1"/>
    </source>
</evidence>
<name>A0A0E9WXL4_ANGAN</name>
<accession>A0A0E9WXL4</accession>
<dbReference type="AlphaFoldDB" id="A0A0E9WXL4"/>
<reference evidence="2" key="1">
    <citation type="submission" date="2014-11" db="EMBL/GenBank/DDBJ databases">
        <authorList>
            <person name="Amaro Gonzalez C."/>
        </authorList>
    </citation>
    <scope>NUCLEOTIDE SEQUENCE</scope>
</reference>
<feature type="transmembrane region" description="Helical" evidence="1">
    <location>
        <begin position="27"/>
        <end position="54"/>
    </location>
</feature>
<protein>
    <submittedName>
        <fullName evidence="2">Uncharacterized protein</fullName>
    </submittedName>
</protein>
<proteinExistence type="predicted"/>
<dbReference type="EMBL" id="GBXM01013666">
    <property type="protein sequence ID" value="JAH94911.1"/>
    <property type="molecule type" value="Transcribed_RNA"/>
</dbReference>